<protein>
    <recommendedName>
        <fullName evidence="4">G-protein coupled receptors family 1 profile domain-containing protein</fullName>
    </recommendedName>
</protein>
<gene>
    <name evidence="2" type="ORF">AGABI1DRAFT_94795</name>
</gene>
<proteinExistence type="predicted"/>
<evidence type="ECO:0000313" key="3">
    <source>
        <dbReference type="Proteomes" id="UP000008493"/>
    </source>
</evidence>
<dbReference type="GeneID" id="18832591"/>
<dbReference type="OMA" id="NPAQSHA"/>
<feature type="transmembrane region" description="Helical" evidence="1">
    <location>
        <begin position="180"/>
        <end position="206"/>
    </location>
</feature>
<name>K5WYE5_AGABU</name>
<organism evidence="2 3">
    <name type="scientific">Agaricus bisporus var. burnettii (strain JB137-S8 / ATCC MYA-4627 / FGSC 10392)</name>
    <name type="common">White button mushroom</name>
    <dbReference type="NCBI Taxonomy" id="597362"/>
    <lineage>
        <taxon>Eukaryota</taxon>
        <taxon>Fungi</taxon>
        <taxon>Dikarya</taxon>
        <taxon>Basidiomycota</taxon>
        <taxon>Agaricomycotina</taxon>
        <taxon>Agaricomycetes</taxon>
        <taxon>Agaricomycetidae</taxon>
        <taxon>Agaricales</taxon>
        <taxon>Agaricineae</taxon>
        <taxon>Agaricaceae</taxon>
        <taxon>Agaricus</taxon>
    </lineage>
</organism>
<dbReference type="RefSeq" id="XP_007333807.1">
    <property type="nucleotide sequence ID" value="XM_007333745.1"/>
</dbReference>
<dbReference type="EMBL" id="JH971411">
    <property type="protein sequence ID" value="EKM75597.1"/>
    <property type="molecule type" value="Genomic_DNA"/>
</dbReference>
<keyword evidence="1" id="KW-1133">Transmembrane helix</keyword>
<dbReference type="Proteomes" id="UP000008493">
    <property type="component" value="Unassembled WGS sequence"/>
</dbReference>
<dbReference type="HOGENOM" id="CLU_044614_6_0_1"/>
<feature type="transmembrane region" description="Helical" evidence="1">
    <location>
        <begin position="105"/>
        <end position="126"/>
    </location>
</feature>
<keyword evidence="3" id="KW-1185">Reference proteome</keyword>
<feature type="transmembrane region" description="Helical" evidence="1">
    <location>
        <begin position="20"/>
        <end position="42"/>
    </location>
</feature>
<dbReference type="eggNOG" id="ENOG502SKVI">
    <property type="taxonomic scope" value="Eukaryota"/>
</dbReference>
<feature type="transmembrane region" description="Helical" evidence="1">
    <location>
        <begin position="227"/>
        <end position="256"/>
    </location>
</feature>
<dbReference type="AlphaFoldDB" id="K5WYE5"/>
<dbReference type="KEGG" id="abp:AGABI1DRAFT94795"/>
<dbReference type="InParanoid" id="K5WYE5"/>
<feature type="transmembrane region" description="Helical" evidence="1">
    <location>
        <begin position="268"/>
        <end position="285"/>
    </location>
</feature>
<evidence type="ECO:0008006" key="4">
    <source>
        <dbReference type="Google" id="ProtNLM"/>
    </source>
</evidence>
<accession>K5WYE5</accession>
<keyword evidence="1" id="KW-0812">Transmembrane</keyword>
<feature type="transmembrane region" description="Helical" evidence="1">
    <location>
        <begin position="54"/>
        <end position="74"/>
    </location>
</feature>
<reference evidence="3" key="1">
    <citation type="journal article" date="2012" name="Proc. Natl. Acad. Sci. U.S.A.">
        <title>Genome sequence of the button mushroom Agaricus bisporus reveals mechanisms governing adaptation to a humic-rich ecological niche.</title>
        <authorList>
            <person name="Morin E."/>
            <person name="Kohler A."/>
            <person name="Baker A.R."/>
            <person name="Foulongne-Oriol M."/>
            <person name="Lombard V."/>
            <person name="Nagy L.G."/>
            <person name="Ohm R.A."/>
            <person name="Patyshakuliyeva A."/>
            <person name="Brun A."/>
            <person name="Aerts A.L."/>
            <person name="Bailey A.M."/>
            <person name="Billette C."/>
            <person name="Coutinho P.M."/>
            <person name="Deakin G."/>
            <person name="Doddapaneni H."/>
            <person name="Floudas D."/>
            <person name="Grimwood J."/>
            <person name="Hilden K."/>
            <person name="Kuees U."/>
            <person name="LaButti K.M."/>
            <person name="Lapidus A."/>
            <person name="Lindquist E.A."/>
            <person name="Lucas S.M."/>
            <person name="Murat C."/>
            <person name="Riley R.W."/>
            <person name="Salamov A.A."/>
            <person name="Schmutz J."/>
            <person name="Subramanian V."/>
            <person name="Woesten H.A.B."/>
            <person name="Xu J."/>
            <person name="Eastwood D.C."/>
            <person name="Foster G.D."/>
            <person name="Sonnenberg A.S."/>
            <person name="Cullen D."/>
            <person name="de Vries R.P."/>
            <person name="Lundell T."/>
            <person name="Hibbett D.S."/>
            <person name="Henrissat B."/>
            <person name="Burton K.S."/>
            <person name="Kerrigan R.W."/>
            <person name="Challen M.P."/>
            <person name="Grigoriev I.V."/>
            <person name="Martin F."/>
        </authorList>
    </citation>
    <scope>NUCLEOTIDE SEQUENCE [LARGE SCALE GENOMIC DNA]</scope>
    <source>
        <strain evidence="3">JB137-S8 / ATCC MYA-4627 / FGSC 10392</strain>
    </source>
</reference>
<evidence type="ECO:0000256" key="1">
    <source>
        <dbReference type="SAM" id="Phobius"/>
    </source>
</evidence>
<dbReference type="OrthoDB" id="3267806at2759"/>
<feature type="transmembrane region" description="Helical" evidence="1">
    <location>
        <begin position="138"/>
        <end position="165"/>
    </location>
</feature>
<evidence type="ECO:0000313" key="2">
    <source>
        <dbReference type="EMBL" id="EKM75597.1"/>
    </source>
</evidence>
<sequence>MSDHKVASTLNEALTLFSHTTVVGVLYTFNLILYCLCARLSFSWLRALDEKRRTAFTLILASVIIICGTFHVALKNQYARLTYVDYSSLPGGPIGNPAQSHAATLLQILNLAAVIAEILTLGVLLWRVWVVYTGTRFALHVIVLASLFYLAYSVSNILQLAFIWAPLSSAFQTLTRTLDIVVVLTLAFSAASKIMMTLVIILRLLFIRQKHIKLLGSRTPGNTDIAAQYLSIAAMLIESYALSTAWNIGYLIAYILKNPPAHNFFENSLAQVEILSYFLVLYRVFSGRAWNRQTQNQLSTVIWGRRGNQPTDDEPSMGAASFHARNLPAIPSALSSRANF</sequence>
<keyword evidence="1" id="KW-0472">Membrane</keyword>